<organism evidence="1 2">
    <name type="scientific">Streptomyces chlorus</name>
    <dbReference type="NCBI Taxonomy" id="887452"/>
    <lineage>
        <taxon>Bacteria</taxon>
        <taxon>Bacillati</taxon>
        <taxon>Actinomycetota</taxon>
        <taxon>Actinomycetes</taxon>
        <taxon>Kitasatosporales</taxon>
        <taxon>Streptomycetaceae</taxon>
        <taxon>Streptomyces</taxon>
    </lineage>
</organism>
<name>A0ABW1DT35_9ACTN</name>
<protein>
    <submittedName>
        <fullName evidence="1">Uncharacterized protein</fullName>
    </submittedName>
</protein>
<sequence length="98" mass="10482">MPRTDRGGTVRGPALSGAVLCPVEITSASVQLGDVIQVGGRQCRVTDLFQLPGGAKRLVFDSGELLTIHTGTRLVALRLVRVRGGDPARALATRRHRR</sequence>
<accession>A0ABW1DT35</accession>
<reference evidence="2" key="1">
    <citation type="journal article" date="2019" name="Int. J. Syst. Evol. Microbiol.">
        <title>The Global Catalogue of Microorganisms (GCM) 10K type strain sequencing project: providing services to taxonomists for standard genome sequencing and annotation.</title>
        <authorList>
            <consortium name="The Broad Institute Genomics Platform"/>
            <consortium name="The Broad Institute Genome Sequencing Center for Infectious Disease"/>
            <person name="Wu L."/>
            <person name="Ma J."/>
        </authorList>
    </citation>
    <scope>NUCLEOTIDE SEQUENCE [LARGE SCALE GENOMIC DNA]</scope>
    <source>
        <strain evidence="2">JCM 10411</strain>
    </source>
</reference>
<evidence type="ECO:0000313" key="1">
    <source>
        <dbReference type="EMBL" id="MFC5851746.1"/>
    </source>
</evidence>
<gene>
    <name evidence="1" type="ORF">ACFPZI_07835</name>
</gene>
<comment type="caution">
    <text evidence="1">The sequence shown here is derived from an EMBL/GenBank/DDBJ whole genome shotgun (WGS) entry which is preliminary data.</text>
</comment>
<keyword evidence="2" id="KW-1185">Reference proteome</keyword>
<dbReference type="Proteomes" id="UP001596180">
    <property type="component" value="Unassembled WGS sequence"/>
</dbReference>
<dbReference type="EMBL" id="JBHSOA010000014">
    <property type="protein sequence ID" value="MFC5851746.1"/>
    <property type="molecule type" value="Genomic_DNA"/>
</dbReference>
<proteinExistence type="predicted"/>
<evidence type="ECO:0000313" key="2">
    <source>
        <dbReference type="Proteomes" id="UP001596180"/>
    </source>
</evidence>
<dbReference type="RefSeq" id="WP_381360057.1">
    <property type="nucleotide sequence ID" value="NZ_JBHSOA010000014.1"/>
</dbReference>